<keyword evidence="3" id="KW-1185">Reference proteome</keyword>
<comment type="caution">
    <text evidence="2">The sequence shown here is derived from an EMBL/GenBank/DDBJ whole genome shotgun (WGS) entry which is preliminary data.</text>
</comment>
<sequence length="73" mass="7616">MPRTRKRPSVARTGSRAGGPDSGDDGASETADIGESITKGTLRYISLTPRPPHECIAVHASGTDGLANTLDRL</sequence>
<dbReference type="Proteomes" id="UP001499947">
    <property type="component" value="Unassembled WGS sequence"/>
</dbReference>
<accession>A0ABP4VAN8</accession>
<evidence type="ECO:0000256" key="1">
    <source>
        <dbReference type="SAM" id="MobiDB-lite"/>
    </source>
</evidence>
<name>A0ABP4VAN8_9ACTN</name>
<evidence type="ECO:0000313" key="3">
    <source>
        <dbReference type="Proteomes" id="UP001499947"/>
    </source>
</evidence>
<dbReference type="EMBL" id="BAAALR010000085">
    <property type="protein sequence ID" value="GAA1718577.1"/>
    <property type="molecule type" value="Genomic_DNA"/>
</dbReference>
<proteinExistence type="predicted"/>
<evidence type="ECO:0000313" key="2">
    <source>
        <dbReference type="EMBL" id="GAA1718577.1"/>
    </source>
</evidence>
<reference evidence="3" key="1">
    <citation type="journal article" date="2019" name="Int. J. Syst. Evol. Microbiol.">
        <title>The Global Catalogue of Microorganisms (GCM) 10K type strain sequencing project: providing services to taxonomists for standard genome sequencing and annotation.</title>
        <authorList>
            <consortium name="The Broad Institute Genomics Platform"/>
            <consortium name="The Broad Institute Genome Sequencing Center for Infectious Disease"/>
            <person name="Wu L."/>
            <person name="Ma J."/>
        </authorList>
    </citation>
    <scope>NUCLEOTIDE SEQUENCE [LARGE SCALE GENOMIC DNA]</scope>
    <source>
        <strain evidence="3">JCM 13244</strain>
    </source>
</reference>
<gene>
    <name evidence="2" type="ORF">GCM10009680_70000</name>
</gene>
<protein>
    <submittedName>
        <fullName evidence="2">Uncharacterized protein</fullName>
    </submittedName>
</protein>
<feature type="region of interest" description="Disordered" evidence="1">
    <location>
        <begin position="1"/>
        <end position="37"/>
    </location>
</feature>
<organism evidence="2 3">
    <name type="scientific">Streptomyces yatensis</name>
    <dbReference type="NCBI Taxonomy" id="155177"/>
    <lineage>
        <taxon>Bacteria</taxon>
        <taxon>Bacillati</taxon>
        <taxon>Actinomycetota</taxon>
        <taxon>Actinomycetes</taxon>
        <taxon>Kitasatosporales</taxon>
        <taxon>Streptomycetaceae</taxon>
        <taxon>Streptomyces</taxon>
        <taxon>Streptomyces violaceusniger group</taxon>
    </lineage>
</organism>